<gene>
    <name evidence="4" type="ORF">IPN91_07055</name>
</gene>
<organism evidence="4 5">
    <name type="scientific">Candidatus Geothrix odensensis</name>
    <dbReference type="NCBI Taxonomy" id="2954440"/>
    <lineage>
        <taxon>Bacteria</taxon>
        <taxon>Pseudomonadati</taxon>
        <taxon>Acidobacteriota</taxon>
        <taxon>Holophagae</taxon>
        <taxon>Holophagales</taxon>
        <taxon>Holophagaceae</taxon>
        <taxon>Geothrix</taxon>
    </lineage>
</organism>
<proteinExistence type="predicted"/>
<dbReference type="PANTHER" id="PTHR30570">
    <property type="entry name" value="PERIPLASMIC PHOSPHATE BINDING COMPONENT OF PHOSPHATE ABC TRANSPORTER"/>
    <property type="match status" value="1"/>
</dbReference>
<feature type="signal peptide" evidence="2">
    <location>
        <begin position="1"/>
        <end position="23"/>
    </location>
</feature>
<evidence type="ECO:0000313" key="4">
    <source>
        <dbReference type="EMBL" id="MBK8572399.1"/>
    </source>
</evidence>
<dbReference type="EMBL" id="JADKCH010000005">
    <property type="protein sequence ID" value="MBK8572399.1"/>
    <property type="molecule type" value="Genomic_DNA"/>
</dbReference>
<dbReference type="InterPro" id="IPR024370">
    <property type="entry name" value="PBP_domain"/>
</dbReference>
<evidence type="ECO:0000259" key="3">
    <source>
        <dbReference type="Pfam" id="PF12849"/>
    </source>
</evidence>
<evidence type="ECO:0000313" key="5">
    <source>
        <dbReference type="Proteomes" id="UP000709959"/>
    </source>
</evidence>
<reference evidence="4 5" key="1">
    <citation type="submission" date="2020-10" db="EMBL/GenBank/DDBJ databases">
        <title>Connecting structure to function with the recovery of over 1000 high-quality activated sludge metagenome-assembled genomes encoding full-length rRNA genes using long-read sequencing.</title>
        <authorList>
            <person name="Singleton C.M."/>
            <person name="Petriglieri F."/>
            <person name="Kristensen J.M."/>
            <person name="Kirkegaard R.H."/>
            <person name="Michaelsen T.Y."/>
            <person name="Andersen M.H."/>
            <person name="Karst S.M."/>
            <person name="Dueholm M.S."/>
            <person name="Nielsen P.H."/>
            <person name="Albertsen M."/>
        </authorList>
    </citation>
    <scope>NUCLEOTIDE SEQUENCE [LARGE SCALE GENOMIC DNA]</scope>
    <source>
        <strain evidence="4">OdNE_18-Q3-R46-58_MAXAC.008</strain>
    </source>
</reference>
<accession>A0A936F1G5</accession>
<keyword evidence="1 2" id="KW-0732">Signal</keyword>
<comment type="caution">
    <text evidence="4">The sequence shown here is derived from an EMBL/GenBank/DDBJ whole genome shotgun (WGS) entry which is preliminary data.</text>
</comment>
<evidence type="ECO:0000256" key="1">
    <source>
        <dbReference type="ARBA" id="ARBA00022729"/>
    </source>
</evidence>
<feature type="domain" description="PBP" evidence="3">
    <location>
        <begin position="19"/>
        <end position="256"/>
    </location>
</feature>
<evidence type="ECO:0000256" key="2">
    <source>
        <dbReference type="SAM" id="SignalP"/>
    </source>
</evidence>
<dbReference type="SUPFAM" id="SSF53850">
    <property type="entry name" value="Periplasmic binding protein-like II"/>
    <property type="match status" value="1"/>
</dbReference>
<name>A0A936F1G5_9BACT</name>
<feature type="chain" id="PRO_5036806292" evidence="2">
    <location>
        <begin position="24"/>
        <end position="280"/>
    </location>
</feature>
<sequence length="280" mass="29012">MRKISACTALLLLCAAWPTSAQVADTIRANGSGSAVSMLKPMAEAYQRSHRHVEIAIGRPLGSSGAIKALLAGALDLAVSSKPLTAEEAAKGARLYAYGKTPLAIVVGREVPATDLSSRQLEDILAGRMTRWASGSPLRLVLRPEGDIDTRILRDFSPAMDHAVSLAQARPGMLLAVTDPEATALVARTQGGVGVAGLASVLGDGHPLKVLTFNGLGPTPALLASGAYPLAKDIHLVITDKATPATRAFIDYLYSKPGRALARKAGVWITASAAPPGMAP</sequence>
<protein>
    <submittedName>
        <fullName evidence="4">Substrate-binding domain-containing protein</fullName>
    </submittedName>
</protein>
<dbReference type="AlphaFoldDB" id="A0A936F1G5"/>
<dbReference type="Gene3D" id="3.40.190.10">
    <property type="entry name" value="Periplasmic binding protein-like II"/>
    <property type="match status" value="2"/>
</dbReference>
<dbReference type="InterPro" id="IPR050811">
    <property type="entry name" value="Phosphate_ABC_transporter"/>
</dbReference>
<dbReference type="Pfam" id="PF12849">
    <property type="entry name" value="PBP_like_2"/>
    <property type="match status" value="1"/>
</dbReference>
<dbReference type="Proteomes" id="UP000709959">
    <property type="component" value="Unassembled WGS sequence"/>
</dbReference>
<dbReference type="PANTHER" id="PTHR30570:SF1">
    <property type="entry name" value="PHOSPHATE-BINDING PROTEIN PSTS"/>
    <property type="match status" value="1"/>
</dbReference>